<dbReference type="EMBL" id="JAENHP010000001">
    <property type="protein sequence ID" value="MBM2614880.1"/>
    <property type="molecule type" value="Genomic_DNA"/>
</dbReference>
<dbReference type="PANTHER" id="PTHR43353:SF3">
    <property type="entry name" value="ALDEHYDE DEHYDROGENASE-RELATED"/>
    <property type="match status" value="1"/>
</dbReference>
<dbReference type="InterPro" id="IPR015590">
    <property type="entry name" value="Aldehyde_DH_dom"/>
</dbReference>
<feature type="domain" description="Aldehyde dehydrogenase" evidence="2">
    <location>
        <begin position="5"/>
        <end position="301"/>
    </location>
</feature>
<comment type="caution">
    <text evidence="3">The sequence shown here is derived from an EMBL/GenBank/DDBJ whole genome shotgun (WGS) entry which is preliminary data.</text>
</comment>
<dbReference type="Proteomes" id="UP000632138">
    <property type="component" value="Unassembled WGS sequence"/>
</dbReference>
<protein>
    <submittedName>
        <fullName evidence="3">Aldehyde dehydrogenase (NADP(+))</fullName>
    </submittedName>
</protein>
<dbReference type="InterPro" id="IPR050740">
    <property type="entry name" value="Aldehyde_DH_Superfamily"/>
</dbReference>
<dbReference type="InterPro" id="IPR016162">
    <property type="entry name" value="Ald_DH_N"/>
</dbReference>
<dbReference type="InterPro" id="IPR044151">
    <property type="entry name" value="ALDH_KGSADH"/>
</dbReference>
<organism evidence="3 4">
    <name type="scientific">Paractinoplanes ovalisporus</name>
    <dbReference type="NCBI Taxonomy" id="2810368"/>
    <lineage>
        <taxon>Bacteria</taxon>
        <taxon>Bacillati</taxon>
        <taxon>Actinomycetota</taxon>
        <taxon>Actinomycetes</taxon>
        <taxon>Micromonosporales</taxon>
        <taxon>Micromonosporaceae</taxon>
        <taxon>Paractinoplanes</taxon>
    </lineage>
</organism>
<keyword evidence="1" id="KW-0560">Oxidoreductase</keyword>
<gene>
    <name evidence="3" type="ORF">JIG36_04825</name>
</gene>
<evidence type="ECO:0000313" key="3">
    <source>
        <dbReference type="EMBL" id="MBM2614880.1"/>
    </source>
</evidence>
<reference evidence="3 4" key="1">
    <citation type="submission" date="2021-01" db="EMBL/GenBank/DDBJ databases">
        <title>Actinoplanes sp. nov. LDG1-06 isolated from lichen.</title>
        <authorList>
            <person name="Saeng-In P."/>
            <person name="Phongsopitanun W."/>
            <person name="Kanchanasin P."/>
            <person name="Yuki M."/>
            <person name="Kudo T."/>
            <person name="Ohkuma M."/>
            <person name="Tanasupawat S."/>
        </authorList>
    </citation>
    <scope>NUCLEOTIDE SEQUENCE [LARGE SCALE GENOMIC DNA]</scope>
    <source>
        <strain evidence="3 4">LDG1-06</strain>
    </source>
</reference>
<dbReference type="Pfam" id="PF00171">
    <property type="entry name" value="Aldedh"/>
    <property type="match status" value="1"/>
</dbReference>
<sequence length="479" mass="48859">MGSAGTADSVDPATGVKFLPPYGMDDGTAASEACRKAAAAFDTYRALPTERRAEFLRAVASELEAAGEQIVELYAEETALGEARARNELARTTGQLRMFADLLDDPSWPEVRRVDGLVSRRVPLGPVAVFGASNFPLAFSVAGGDTASALAAGCPVVVKGHPAHLRVSELAGACVAAAAAATGMPDGVFSLVFGAGNDIGQQLAADPRIAAIGFTGSRAGGTALMGTAQRRAVPIPVYAEMSSINPVFLLPGRLEAGAAEVAAGFAGSLTMGAGQFCTNPGLLLAVEGAGLAEFRRALVPALGGQAGQTMLTERIATAYGEGVARLGSIPGTGRIAVGGEGPNPPAVYEADVETFLKHEELHEEVFGAAGLLVVCPSAEDLVRAAEHLGGQLTATLQAAPGDRDLALALLPVLERKAGRIVYNGWPTGVAVTAATVHGGPYPATSDGRSTSVGTMAVERFLRAVCYQDFPGGLLPNLGT</sequence>
<dbReference type="CDD" id="cd07129">
    <property type="entry name" value="ALDH_KGSADH"/>
    <property type="match status" value="1"/>
</dbReference>
<proteinExistence type="predicted"/>
<dbReference type="InterPro" id="IPR016161">
    <property type="entry name" value="Ald_DH/histidinol_DH"/>
</dbReference>
<dbReference type="SUPFAM" id="SSF53720">
    <property type="entry name" value="ALDH-like"/>
    <property type="match status" value="1"/>
</dbReference>
<evidence type="ECO:0000259" key="2">
    <source>
        <dbReference type="Pfam" id="PF00171"/>
    </source>
</evidence>
<accession>A0ABS2A4V3</accession>
<keyword evidence="4" id="KW-1185">Reference proteome</keyword>
<dbReference type="InterPro" id="IPR016163">
    <property type="entry name" value="Ald_DH_C"/>
</dbReference>
<dbReference type="PANTHER" id="PTHR43353">
    <property type="entry name" value="SUCCINATE-SEMIALDEHYDE DEHYDROGENASE, MITOCHONDRIAL"/>
    <property type="match status" value="1"/>
</dbReference>
<dbReference type="Gene3D" id="3.40.309.10">
    <property type="entry name" value="Aldehyde Dehydrogenase, Chain A, domain 2"/>
    <property type="match status" value="1"/>
</dbReference>
<evidence type="ECO:0000256" key="1">
    <source>
        <dbReference type="ARBA" id="ARBA00023002"/>
    </source>
</evidence>
<evidence type="ECO:0000313" key="4">
    <source>
        <dbReference type="Proteomes" id="UP000632138"/>
    </source>
</evidence>
<dbReference type="Gene3D" id="3.40.605.10">
    <property type="entry name" value="Aldehyde Dehydrogenase, Chain A, domain 1"/>
    <property type="match status" value="1"/>
</dbReference>
<name>A0ABS2A4V3_9ACTN</name>